<keyword evidence="2" id="KW-1185">Reference proteome</keyword>
<evidence type="ECO:0000313" key="1">
    <source>
        <dbReference type="EMBL" id="AMD89842.1"/>
    </source>
</evidence>
<dbReference type="KEGG" id="dfi:AXF13_06790"/>
<proteinExistence type="predicted"/>
<dbReference type="EMBL" id="CP014229">
    <property type="protein sequence ID" value="AMD89842.1"/>
    <property type="molecule type" value="Genomic_DNA"/>
</dbReference>
<dbReference type="Proteomes" id="UP000069241">
    <property type="component" value="Chromosome"/>
</dbReference>
<evidence type="ECO:0000313" key="2">
    <source>
        <dbReference type="Proteomes" id="UP000069241"/>
    </source>
</evidence>
<dbReference type="AlphaFoldDB" id="A0A0X8JJC8"/>
<protein>
    <submittedName>
        <fullName evidence="1">Uncharacterized protein</fullName>
    </submittedName>
</protein>
<organism evidence="1 2">
    <name type="scientific">Desulfovibrio fairfieldensis</name>
    <dbReference type="NCBI Taxonomy" id="44742"/>
    <lineage>
        <taxon>Bacteria</taxon>
        <taxon>Pseudomonadati</taxon>
        <taxon>Thermodesulfobacteriota</taxon>
        <taxon>Desulfovibrionia</taxon>
        <taxon>Desulfovibrionales</taxon>
        <taxon>Desulfovibrionaceae</taxon>
        <taxon>Desulfovibrio</taxon>
    </lineage>
</organism>
<name>A0A0X8JJC8_9BACT</name>
<dbReference type="RefSeq" id="WP_062252156.1">
    <property type="nucleotide sequence ID" value="NZ_CP014229.1"/>
</dbReference>
<accession>A0A0X8JJC8</accession>
<dbReference type="STRING" id="44742.AXF13_06790"/>
<gene>
    <name evidence="1" type="ORF">AXF13_06790</name>
</gene>
<reference evidence="2" key="1">
    <citation type="submission" date="2016-02" db="EMBL/GenBank/DDBJ databases">
        <authorList>
            <person name="Holder M.E."/>
            <person name="Ajami N.J."/>
            <person name="Petrosino J.F."/>
        </authorList>
    </citation>
    <scope>NUCLEOTIDE SEQUENCE [LARGE SCALE GENOMIC DNA]</scope>
    <source>
        <strain evidence="2">CCUG 45958</strain>
    </source>
</reference>
<sequence length="164" mass="18269">MSEHLCHWTRKDMRRVADACEQLDVDIEHVIVLDLLSGPECSIFDDPVDDLLDTEDPEELEAVFGKPLGGHVYKAGAGPEGRGLLRDIGGFLVLGYFQPPDKECVCLDDADEVCGYGLEPYQTPCRAWSPYLHTAIAKCLAQAARAKRKTLREGREIALRKREA</sequence>